<comment type="catalytic activity">
    <reaction evidence="6">
        <text>L-serine + acetyl-CoA = O-acetyl-L-serine + CoA</text>
        <dbReference type="Rhea" id="RHEA:24560"/>
        <dbReference type="ChEBI" id="CHEBI:33384"/>
        <dbReference type="ChEBI" id="CHEBI:57287"/>
        <dbReference type="ChEBI" id="CHEBI:57288"/>
        <dbReference type="ChEBI" id="CHEBI:58340"/>
        <dbReference type="EC" id="2.3.1.30"/>
    </reaction>
</comment>
<dbReference type="RefSeq" id="WP_377550927.1">
    <property type="nucleotide sequence ID" value="NZ_JBHSBN010000025.1"/>
</dbReference>
<name>A0ABV8KUA4_9ACTN</name>
<dbReference type="InterPro" id="IPR011004">
    <property type="entry name" value="Trimer_LpxA-like_sf"/>
</dbReference>
<sequence length="188" mass="19464">MFDTLRQDFRRNRDPLTRLVLTVFRFGQWTAARHTPLRRLCAVPYKVLNLLVVRFGTNSDLAREVSCGPGLRLFHPYGLMVHGSARIGAGVSLYQFVTIGRRDDTGAPVIGDGVTIGAGAVLLGPIVVGPHARIGAGATVLDDVPAGATAIGPRAQVRPPTTGAAAPTPPGPAAPSGTARSSAGGPDG</sequence>
<protein>
    <recommendedName>
        <fullName evidence="2 6">Serine acetyltransferase</fullName>
        <ecNumber evidence="6">2.3.1.30</ecNumber>
    </recommendedName>
</protein>
<evidence type="ECO:0000256" key="1">
    <source>
        <dbReference type="ARBA" id="ARBA00007274"/>
    </source>
</evidence>
<dbReference type="PROSITE" id="PS00101">
    <property type="entry name" value="HEXAPEP_TRANSFERASES"/>
    <property type="match status" value="1"/>
</dbReference>
<dbReference type="InterPro" id="IPR045304">
    <property type="entry name" value="LbH_SAT"/>
</dbReference>
<dbReference type="InterPro" id="IPR018357">
    <property type="entry name" value="Hexapep_transf_CS"/>
</dbReference>
<feature type="region of interest" description="Disordered" evidence="7">
    <location>
        <begin position="151"/>
        <end position="188"/>
    </location>
</feature>
<evidence type="ECO:0000256" key="6">
    <source>
        <dbReference type="PIRNR" id="PIRNR000441"/>
    </source>
</evidence>
<keyword evidence="4" id="KW-0677">Repeat</keyword>
<proteinExistence type="inferred from homology"/>
<evidence type="ECO:0000313" key="9">
    <source>
        <dbReference type="Proteomes" id="UP001595868"/>
    </source>
</evidence>
<dbReference type="PIRSF" id="PIRSF000441">
    <property type="entry name" value="CysE"/>
    <property type="match status" value="1"/>
</dbReference>
<evidence type="ECO:0000256" key="3">
    <source>
        <dbReference type="ARBA" id="ARBA00022679"/>
    </source>
</evidence>
<comment type="similarity">
    <text evidence="1 6">Belongs to the transferase hexapeptide repeat family.</text>
</comment>
<dbReference type="EMBL" id="JBHSBN010000025">
    <property type="protein sequence ID" value="MFC4109507.1"/>
    <property type="molecule type" value="Genomic_DNA"/>
</dbReference>
<gene>
    <name evidence="8" type="ORF">ACFOX0_26690</name>
</gene>
<keyword evidence="5 6" id="KW-0012">Acyltransferase</keyword>
<dbReference type="Gene3D" id="2.160.10.10">
    <property type="entry name" value="Hexapeptide repeat proteins"/>
    <property type="match status" value="1"/>
</dbReference>
<accession>A0ABV8KUA4</accession>
<dbReference type="CDD" id="cd03354">
    <property type="entry name" value="LbH_SAT"/>
    <property type="match status" value="1"/>
</dbReference>
<evidence type="ECO:0000256" key="5">
    <source>
        <dbReference type="ARBA" id="ARBA00023315"/>
    </source>
</evidence>
<evidence type="ECO:0000256" key="7">
    <source>
        <dbReference type="SAM" id="MobiDB-lite"/>
    </source>
</evidence>
<evidence type="ECO:0000313" key="8">
    <source>
        <dbReference type="EMBL" id="MFC4109507.1"/>
    </source>
</evidence>
<dbReference type="Proteomes" id="UP001595868">
    <property type="component" value="Unassembled WGS sequence"/>
</dbReference>
<dbReference type="SUPFAM" id="SSF51161">
    <property type="entry name" value="Trimeric LpxA-like enzymes"/>
    <property type="match status" value="1"/>
</dbReference>
<keyword evidence="9" id="KW-1185">Reference proteome</keyword>
<dbReference type="PANTHER" id="PTHR42811">
    <property type="entry name" value="SERINE ACETYLTRANSFERASE"/>
    <property type="match status" value="1"/>
</dbReference>
<comment type="caution">
    <text evidence="8">The sequence shown here is derived from an EMBL/GenBank/DDBJ whole genome shotgun (WGS) entry which is preliminary data.</text>
</comment>
<feature type="compositionally biased region" description="Low complexity" evidence="7">
    <location>
        <begin position="174"/>
        <end position="188"/>
    </location>
</feature>
<dbReference type="InterPro" id="IPR005881">
    <property type="entry name" value="Ser_O-AcTrfase"/>
</dbReference>
<keyword evidence="3 6" id="KW-0808">Transferase</keyword>
<dbReference type="Pfam" id="PF00132">
    <property type="entry name" value="Hexapep"/>
    <property type="match status" value="1"/>
</dbReference>
<evidence type="ECO:0000256" key="2">
    <source>
        <dbReference type="ARBA" id="ARBA00018522"/>
    </source>
</evidence>
<organism evidence="8 9">
    <name type="scientific">Micromonospora zhanjiangensis</name>
    <dbReference type="NCBI Taxonomy" id="1522057"/>
    <lineage>
        <taxon>Bacteria</taxon>
        <taxon>Bacillati</taxon>
        <taxon>Actinomycetota</taxon>
        <taxon>Actinomycetes</taxon>
        <taxon>Micromonosporales</taxon>
        <taxon>Micromonosporaceae</taxon>
        <taxon>Micromonospora</taxon>
    </lineage>
</organism>
<reference evidence="9" key="1">
    <citation type="journal article" date="2019" name="Int. J. Syst. Evol. Microbiol.">
        <title>The Global Catalogue of Microorganisms (GCM) 10K type strain sequencing project: providing services to taxonomists for standard genome sequencing and annotation.</title>
        <authorList>
            <consortium name="The Broad Institute Genomics Platform"/>
            <consortium name="The Broad Institute Genome Sequencing Center for Infectious Disease"/>
            <person name="Wu L."/>
            <person name="Ma J."/>
        </authorList>
    </citation>
    <scope>NUCLEOTIDE SEQUENCE [LARGE SCALE GENOMIC DNA]</scope>
    <source>
        <strain evidence="9">2902at01</strain>
    </source>
</reference>
<evidence type="ECO:0000256" key="4">
    <source>
        <dbReference type="ARBA" id="ARBA00022737"/>
    </source>
</evidence>
<dbReference type="EC" id="2.3.1.30" evidence="6"/>
<dbReference type="InterPro" id="IPR001451">
    <property type="entry name" value="Hexapep"/>
</dbReference>